<dbReference type="EMBL" id="JABSTV010001250">
    <property type="protein sequence ID" value="KAH7957040.1"/>
    <property type="molecule type" value="Genomic_DNA"/>
</dbReference>
<keyword evidence="2" id="KW-1185">Reference proteome</keyword>
<reference evidence="1" key="2">
    <citation type="submission" date="2021-09" db="EMBL/GenBank/DDBJ databases">
        <authorList>
            <person name="Jia N."/>
            <person name="Wang J."/>
            <person name="Shi W."/>
            <person name="Du L."/>
            <person name="Sun Y."/>
            <person name="Zhan W."/>
            <person name="Jiang J."/>
            <person name="Wang Q."/>
            <person name="Zhang B."/>
            <person name="Ji P."/>
            <person name="Sakyi L.B."/>
            <person name="Cui X."/>
            <person name="Yuan T."/>
            <person name="Jiang B."/>
            <person name="Yang W."/>
            <person name="Lam T.T.-Y."/>
            <person name="Chang Q."/>
            <person name="Ding S."/>
            <person name="Wang X."/>
            <person name="Zhu J."/>
            <person name="Ruan X."/>
            <person name="Zhao L."/>
            <person name="Wei J."/>
            <person name="Que T."/>
            <person name="Du C."/>
            <person name="Cheng J."/>
            <person name="Dai P."/>
            <person name="Han X."/>
            <person name="Huang E."/>
            <person name="Gao Y."/>
            <person name="Liu J."/>
            <person name="Shao H."/>
            <person name="Ye R."/>
            <person name="Li L."/>
            <person name="Wei W."/>
            <person name="Wang X."/>
            <person name="Wang C."/>
            <person name="Huo Q."/>
            <person name="Li W."/>
            <person name="Guo W."/>
            <person name="Chen H."/>
            <person name="Chen S."/>
            <person name="Zhou L."/>
            <person name="Zhou L."/>
            <person name="Ni X."/>
            <person name="Tian J."/>
            <person name="Zhou Y."/>
            <person name="Sheng Y."/>
            <person name="Liu T."/>
            <person name="Pan Y."/>
            <person name="Xia L."/>
            <person name="Li J."/>
            <person name="Zhao F."/>
            <person name="Cao W."/>
        </authorList>
    </citation>
    <scope>NUCLEOTIDE SEQUENCE</scope>
    <source>
        <strain evidence="1">Rsan-2018</strain>
        <tissue evidence="1">Larvae</tissue>
    </source>
</reference>
<comment type="caution">
    <text evidence="1">The sequence shown here is derived from an EMBL/GenBank/DDBJ whole genome shotgun (WGS) entry which is preliminary data.</text>
</comment>
<evidence type="ECO:0000313" key="1">
    <source>
        <dbReference type="EMBL" id="KAH7957040.1"/>
    </source>
</evidence>
<accession>A0A9D4PWJ2</accession>
<evidence type="ECO:0000313" key="2">
    <source>
        <dbReference type="Proteomes" id="UP000821837"/>
    </source>
</evidence>
<gene>
    <name evidence="1" type="ORF">HPB52_014499</name>
</gene>
<dbReference type="Proteomes" id="UP000821837">
    <property type="component" value="Unassembled WGS sequence"/>
</dbReference>
<sequence>MADTGRGHTAALLQAVRCSLRSAHVLSFVLCRVPSCVLRSFSSAPFYKTRRALFVQVIVRYRQHYGLRRQEEENDADTLLRTRLFVRVRLVEEIWSTLNAKKHGSVPCHVQIKSSTQAQESASFILMSSILCDRFEYLDEWEEAATPKAF</sequence>
<organism evidence="1 2">
    <name type="scientific">Rhipicephalus sanguineus</name>
    <name type="common">Brown dog tick</name>
    <name type="synonym">Ixodes sanguineus</name>
    <dbReference type="NCBI Taxonomy" id="34632"/>
    <lineage>
        <taxon>Eukaryota</taxon>
        <taxon>Metazoa</taxon>
        <taxon>Ecdysozoa</taxon>
        <taxon>Arthropoda</taxon>
        <taxon>Chelicerata</taxon>
        <taxon>Arachnida</taxon>
        <taxon>Acari</taxon>
        <taxon>Parasitiformes</taxon>
        <taxon>Ixodida</taxon>
        <taxon>Ixodoidea</taxon>
        <taxon>Ixodidae</taxon>
        <taxon>Rhipicephalinae</taxon>
        <taxon>Rhipicephalus</taxon>
        <taxon>Rhipicephalus</taxon>
    </lineage>
</organism>
<reference evidence="1" key="1">
    <citation type="journal article" date="2020" name="Cell">
        <title>Large-Scale Comparative Analyses of Tick Genomes Elucidate Their Genetic Diversity and Vector Capacities.</title>
        <authorList>
            <consortium name="Tick Genome and Microbiome Consortium (TIGMIC)"/>
            <person name="Jia N."/>
            <person name="Wang J."/>
            <person name="Shi W."/>
            <person name="Du L."/>
            <person name="Sun Y."/>
            <person name="Zhan W."/>
            <person name="Jiang J.F."/>
            <person name="Wang Q."/>
            <person name="Zhang B."/>
            <person name="Ji P."/>
            <person name="Bell-Sakyi L."/>
            <person name="Cui X.M."/>
            <person name="Yuan T.T."/>
            <person name="Jiang B.G."/>
            <person name="Yang W.F."/>
            <person name="Lam T.T."/>
            <person name="Chang Q.C."/>
            <person name="Ding S.J."/>
            <person name="Wang X.J."/>
            <person name="Zhu J.G."/>
            <person name="Ruan X.D."/>
            <person name="Zhao L."/>
            <person name="Wei J.T."/>
            <person name="Ye R.Z."/>
            <person name="Que T.C."/>
            <person name="Du C.H."/>
            <person name="Zhou Y.H."/>
            <person name="Cheng J.X."/>
            <person name="Dai P.F."/>
            <person name="Guo W.B."/>
            <person name="Han X.H."/>
            <person name="Huang E.J."/>
            <person name="Li L.F."/>
            <person name="Wei W."/>
            <person name="Gao Y.C."/>
            <person name="Liu J.Z."/>
            <person name="Shao H.Z."/>
            <person name="Wang X."/>
            <person name="Wang C.C."/>
            <person name="Yang T.C."/>
            <person name="Huo Q.B."/>
            <person name="Li W."/>
            <person name="Chen H.Y."/>
            <person name="Chen S.E."/>
            <person name="Zhou L.G."/>
            <person name="Ni X.B."/>
            <person name="Tian J.H."/>
            <person name="Sheng Y."/>
            <person name="Liu T."/>
            <person name="Pan Y.S."/>
            <person name="Xia L.Y."/>
            <person name="Li J."/>
            <person name="Zhao F."/>
            <person name="Cao W.C."/>
        </authorList>
    </citation>
    <scope>NUCLEOTIDE SEQUENCE</scope>
    <source>
        <strain evidence="1">Rsan-2018</strain>
    </source>
</reference>
<protein>
    <submittedName>
        <fullName evidence="1">Uncharacterized protein</fullName>
    </submittedName>
</protein>
<name>A0A9D4PWJ2_RHISA</name>
<dbReference type="AlphaFoldDB" id="A0A9D4PWJ2"/>
<proteinExistence type="predicted"/>